<dbReference type="Proteomes" id="UP001221217">
    <property type="component" value="Unassembled WGS sequence"/>
</dbReference>
<evidence type="ECO:0000313" key="1">
    <source>
        <dbReference type="EMBL" id="MDC7227156.1"/>
    </source>
</evidence>
<reference evidence="1 2" key="1">
    <citation type="submission" date="2022-12" db="EMBL/GenBank/DDBJ databases">
        <title>Metagenome assembled genome from gulf of manar.</title>
        <authorList>
            <person name="Kohli P."/>
            <person name="Pk S."/>
            <person name="Venkata Ramana C."/>
            <person name="Sasikala C."/>
        </authorList>
    </citation>
    <scope>NUCLEOTIDE SEQUENCE [LARGE SCALE GENOMIC DNA]</scope>
    <source>
        <strain evidence="1">JB008</strain>
    </source>
</reference>
<name>A0AAJ1IHC3_9SPIO</name>
<proteinExistence type="predicted"/>
<comment type="caution">
    <text evidence="1">The sequence shown here is derived from an EMBL/GenBank/DDBJ whole genome shotgun (WGS) entry which is preliminary data.</text>
</comment>
<dbReference type="AlphaFoldDB" id="A0AAJ1IHC3"/>
<dbReference type="EMBL" id="JAQQAL010000022">
    <property type="protein sequence ID" value="MDC7227156.1"/>
    <property type="molecule type" value="Genomic_DNA"/>
</dbReference>
<organism evidence="1 2">
    <name type="scientific">Candidatus Thalassospirochaeta sargassi</name>
    <dbReference type="NCBI Taxonomy" id="3119039"/>
    <lineage>
        <taxon>Bacteria</taxon>
        <taxon>Pseudomonadati</taxon>
        <taxon>Spirochaetota</taxon>
        <taxon>Spirochaetia</taxon>
        <taxon>Spirochaetales</taxon>
        <taxon>Spirochaetaceae</taxon>
        <taxon>Candidatus Thalassospirochaeta</taxon>
    </lineage>
</organism>
<evidence type="ECO:0000313" key="2">
    <source>
        <dbReference type="Proteomes" id="UP001221217"/>
    </source>
</evidence>
<sequence>MVYSEKIRYLDKKLKIVFDLIDDFLENNYGDKYHLHPNRPERGATANKASDGLFNVGASFSAGFGSAYGRGYVVDVDLATLDHVPEKTQKDIENQVADLLREIIPEYFPDQDIRINRDGNVLKIYGELVIQD</sequence>
<accession>A0AAJ1IHC3</accession>
<gene>
    <name evidence="1" type="ORF">PQJ61_10385</name>
</gene>
<protein>
    <submittedName>
        <fullName evidence="1">Uncharacterized protein</fullName>
    </submittedName>
</protein>